<geneLocation type="plasmid" evidence="5 6">
    <name>unnamed4</name>
</geneLocation>
<reference evidence="6" key="1">
    <citation type="submission" date="2021-05" db="EMBL/GenBank/DDBJ databases">
        <title>Direct Submission.</title>
        <authorList>
            <person name="Li K."/>
            <person name="Gao J."/>
        </authorList>
    </citation>
    <scope>NUCLEOTIDE SEQUENCE [LARGE SCALE GENOMIC DNA]</scope>
    <source>
        <strain evidence="6">Mg02</strain>
        <plasmid evidence="6">unnamed4</plasmid>
    </source>
</reference>
<dbReference type="PANTHER" id="PTHR33375:SF1">
    <property type="entry name" value="CHROMOSOME-PARTITIONING PROTEIN PARB-RELATED"/>
    <property type="match status" value="1"/>
</dbReference>
<dbReference type="Gene3D" id="3.90.1530.30">
    <property type="match status" value="1"/>
</dbReference>
<evidence type="ECO:0000256" key="1">
    <source>
        <dbReference type="ARBA" id="ARBA00006295"/>
    </source>
</evidence>
<evidence type="ECO:0000313" key="5">
    <source>
        <dbReference type="EMBL" id="QUX26477.1"/>
    </source>
</evidence>
<dbReference type="Pfam" id="PF02195">
    <property type="entry name" value="ParB_N"/>
    <property type="match status" value="1"/>
</dbReference>
<dbReference type="InterPro" id="IPR003115">
    <property type="entry name" value="ParB_N"/>
</dbReference>
<name>A0A975KU04_9ACTN</name>
<dbReference type="RefSeq" id="WP_220566056.1">
    <property type="nucleotide sequence ID" value="NZ_CP074136.1"/>
</dbReference>
<dbReference type="InterPro" id="IPR001387">
    <property type="entry name" value="Cro/C1-type_HTH"/>
</dbReference>
<gene>
    <name evidence="5" type="ORF">KGD84_32785</name>
</gene>
<dbReference type="InterPro" id="IPR041468">
    <property type="entry name" value="HTH_ParB/Spo0J"/>
</dbReference>
<proteinExistence type="inferred from homology"/>
<dbReference type="CDD" id="cd00093">
    <property type="entry name" value="HTH_XRE"/>
    <property type="match status" value="1"/>
</dbReference>
<feature type="region of interest" description="Disordered" evidence="3">
    <location>
        <begin position="233"/>
        <end position="301"/>
    </location>
</feature>
<sequence length="364" mass="39591">MSSGLRKLKNQRAERRQAPPPDHPRKTYTRPPITVPLAKLAPNPHNPRQTMTEVDELAHSLRTVGQKQPVVAMTRAAYLALMPEDEAVVGDADLVVVAGSRRLAAAHHASLPELIVHVDDSPDSAALILEAAIVENMHRVDLHPLEEARSLEQLRDLLGLNQKELAERLGRTSAFISQRLSLLKLVPELQTEFLAGRVKVEQARSLARYDAADQWSQWEALINGVNGEGGAEGDSLPVARVPQPINAVNPDGTSSSPGGLEVDRHRDATQEGAEGSQPPLVQQATNGVNGEDGAAEGDNLPVARVPQPINAVNPEGESDRPRYEQLTLELTWEPEQIVDELHQRLGADKFNELATAILARATVQ</sequence>
<organism evidence="5 6">
    <name type="scientific">Nocardiopsis changdeensis</name>
    <dbReference type="NCBI Taxonomy" id="2831969"/>
    <lineage>
        <taxon>Bacteria</taxon>
        <taxon>Bacillati</taxon>
        <taxon>Actinomycetota</taxon>
        <taxon>Actinomycetes</taxon>
        <taxon>Streptosporangiales</taxon>
        <taxon>Nocardiopsidaceae</taxon>
        <taxon>Nocardiopsis</taxon>
    </lineage>
</organism>
<keyword evidence="2" id="KW-0159">Chromosome partition</keyword>
<accession>A0A975KU04</accession>
<dbReference type="InterPro" id="IPR004437">
    <property type="entry name" value="ParB/RepB/Spo0J"/>
</dbReference>
<dbReference type="SUPFAM" id="SSF110849">
    <property type="entry name" value="ParB/Sulfiredoxin"/>
    <property type="match status" value="1"/>
</dbReference>
<dbReference type="SUPFAM" id="SSF109709">
    <property type="entry name" value="KorB DNA-binding domain-like"/>
    <property type="match status" value="1"/>
</dbReference>
<dbReference type="InterPro" id="IPR036086">
    <property type="entry name" value="ParB/Sulfiredoxin_sf"/>
</dbReference>
<evidence type="ECO:0000259" key="4">
    <source>
        <dbReference type="PROSITE" id="PS50943"/>
    </source>
</evidence>
<dbReference type="SMART" id="SM00470">
    <property type="entry name" value="ParB"/>
    <property type="match status" value="1"/>
</dbReference>
<evidence type="ECO:0000313" key="6">
    <source>
        <dbReference type="Proteomes" id="UP000676079"/>
    </source>
</evidence>
<dbReference type="Pfam" id="PF17762">
    <property type="entry name" value="HTH_ParB"/>
    <property type="match status" value="1"/>
</dbReference>
<keyword evidence="5" id="KW-0614">Plasmid</keyword>
<feature type="domain" description="HTH cro/C1-type" evidence="4">
    <location>
        <begin position="151"/>
        <end position="170"/>
    </location>
</feature>
<keyword evidence="6" id="KW-1185">Reference proteome</keyword>
<feature type="compositionally biased region" description="Basic and acidic residues" evidence="3">
    <location>
        <begin position="11"/>
        <end position="25"/>
    </location>
</feature>
<evidence type="ECO:0000256" key="2">
    <source>
        <dbReference type="ARBA" id="ARBA00022829"/>
    </source>
</evidence>
<dbReference type="NCBIfam" id="TIGR00180">
    <property type="entry name" value="parB_part"/>
    <property type="match status" value="1"/>
</dbReference>
<feature type="region of interest" description="Disordered" evidence="3">
    <location>
        <begin position="1"/>
        <end position="49"/>
    </location>
</feature>
<comment type="similarity">
    <text evidence="1">Belongs to the ParB family.</text>
</comment>
<dbReference type="PROSITE" id="PS50943">
    <property type="entry name" value="HTH_CROC1"/>
    <property type="match status" value="1"/>
</dbReference>
<dbReference type="EMBL" id="CP074136">
    <property type="protein sequence ID" value="QUX26477.1"/>
    <property type="molecule type" value="Genomic_DNA"/>
</dbReference>
<feature type="compositionally biased region" description="Basic residues" evidence="3">
    <location>
        <begin position="1"/>
        <end position="10"/>
    </location>
</feature>
<dbReference type="Gene3D" id="1.10.10.2830">
    <property type="match status" value="1"/>
</dbReference>
<dbReference type="Proteomes" id="UP000676079">
    <property type="component" value="Plasmid unnamed4"/>
</dbReference>
<dbReference type="InterPro" id="IPR050336">
    <property type="entry name" value="Chromosome_partition/occlusion"/>
</dbReference>
<dbReference type="PANTHER" id="PTHR33375">
    <property type="entry name" value="CHROMOSOME-PARTITIONING PROTEIN PARB-RELATED"/>
    <property type="match status" value="1"/>
</dbReference>
<evidence type="ECO:0000256" key="3">
    <source>
        <dbReference type="SAM" id="MobiDB-lite"/>
    </source>
</evidence>
<feature type="compositionally biased region" description="Polar residues" evidence="3">
    <location>
        <begin position="279"/>
        <end position="288"/>
    </location>
</feature>
<protein>
    <submittedName>
        <fullName evidence="5">ParB/RepB/Spo0J family partition protein</fullName>
    </submittedName>
</protein>